<feature type="domain" description="Glycosyl hydrolase family 92 N-terminal" evidence="2">
    <location>
        <begin position="10"/>
        <end position="234"/>
    </location>
</feature>
<dbReference type="PATRIC" id="fig|1265861.3.peg.125"/>
<feature type="domain" description="Glycosyl hydrolase family 92" evidence="1">
    <location>
        <begin position="240"/>
        <end position="476"/>
    </location>
</feature>
<dbReference type="EMBL" id="AODH01000002">
    <property type="protein sequence ID" value="EUJ42095.1"/>
    <property type="molecule type" value="Genomic_DNA"/>
</dbReference>
<dbReference type="InterPro" id="IPR014718">
    <property type="entry name" value="GH-type_carb-bd"/>
</dbReference>
<dbReference type="GO" id="GO:0005975">
    <property type="term" value="P:carbohydrate metabolic process"/>
    <property type="evidence" value="ECO:0007669"/>
    <property type="project" value="InterPro"/>
</dbReference>
<gene>
    <name evidence="3" type="ORF">BCAMP_00645</name>
</gene>
<accession>W7CZ97</accession>
<dbReference type="SUPFAM" id="SSF48208">
    <property type="entry name" value="Six-hairpin glycosidases"/>
    <property type="match status" value="1"/>
</dbReference>
<sequence length="480" mass="54486">MLQTTDLLQIDTRQGTDNQATYSNGNCLPYTGVPFGMNHFVVQTADTRGSWFFNPNDRTFQGIRLSHQPSPWMGDFSQLLLSPVAGSHCQPELGMAQSSYRTDEAVFAPHYIKLKQERYRIVTELTPTTYGAVMRNQYHTAHPKLVLRTPGEGIIKIDVATHSVSGYVINAAGCEDKQMKMFFAMHFSEAFAIEHCGYFDGAEFISSQQVQRSDAVFVIAFQDTTMITTHLATSFLSPEQAQLNLSRILSDDFDETKMKSATKWLNYLNKIEIESKDKQQVATFYGCMYRTCLFPQKMYELNANEEPEHYNTLTKSVETGYLYTNNGFWDTYKTVYPLFSLIAQTEYAEMLSAYLQSYREAGYLPKWLSPDERGMMPGTLIDAVVADAAVKQIGLELMPAFLEAMIHGATTRSDKQNYGRRGTLDYLKLGYVPAHYGESINHTLDYAYSDFCIAQVANILGDDKLAQTYQRQANNFFKRV</sequence>
<dbReference type="GO" id="GO:0006516">
    <property type="term" value="P:glycoprotein catabolic process"/>
    <property type="evidence" value="ECO:0007669"/>
    <property type="project" value="TreeGrafter"/>
</dbReference>
<evidence type="ECO:0000313" key="3">
    <source>
        <dbReference type="EMBL" id="EUJ42095.1"/>
    </source>
</evidence>
<dbReference type="InterPro" id="IPR008928">
    <property type="entry name" value="6-hairpin_glycosidase_sf"/>
</dbReference>
<evidence type="ECO:0000259" key="1">
    <source>
        <dbReference type="Pfam" id="PF07971"/>
    </source>
</evidence>
<organism evidence="3 4">
    <name type="scientific">Brochothrix campestris FSL F6-1037</name>
    <dbReference type="NCBI Taxonomy" id="1265861"/>
    <lineage>
        <taxon>Bacteria</taxon>
        <taxon>Bacillati</taxon>
        <taxon>Bacillota</taxon>
        <taxon>Bacilli</taxon>
        <taxon>Bacillales</taxon>
        <taxon>Listeriaceae</taxon>
        <taxon>Brochothrix</taxon>
    </lineage>
</organism>
<comment type="caution">
    <text evidence="3">The sequence shown here is derived from an EMBL/GenBank/DDBJ whole genome shotgun (WGS) entry which is preliminary data.</text>
</comment>
<dbReference type="GO" id="GO:0030246">
    <property type="term" value="F:carbohydrate binding"/>
    <property type="evidence" value="ECO:0007669"/>
    <property type="project" value="InterPro"/>
</dbReference>
<dbReference type="Pfam" id="PF07971">
    <property type="entry name" value="Glyco_hydro_92"/>
    <property type="match status" value="1"/>
</dbReference>
<evidence type="ECO:0000313" key="4">
    <source>
        <dbReference type="Proteomes" id="UP000019243"/>
    </source>
</evidence>
<dbReference type="Proteomes" id="UP000019243">
    <property type="component" value="Unassembled WGS sequence"/>
</dbReference>
<dbReference type="Gene3D" id="1.20.1050.60">
    <property type="entry name" value="alpha-1,2-mannosidase"/>
    <property type="match status" value="1"/>
</dbReference>
<reference evidence="3 4" key="1">
    <citation type="submission" date="2012-12" db="EMBL/GenBank/DDBJ databases">
        <title>Novel taxa of Listeriaceae from agricultural environments in the United States.</title>
        <authorList>
            <person name="den Bakker H.C."/>
            <person name="Allred A."/>
            <person name="Warchocki S."/>
            <person name="Wright E.M."/>
            <person name="Burrell A."/>
            <person name="Nightingale K.K."/>
            <person name="Kephart D."/>
            <person name="Wiedmann M."/>
        </authorList>
    </citation>
    <scope>NUCLEOTIDE SEQUENCE [LARGE SCALE GENOMIC DNA]</scope>
    <source>
        <strain evidence="3 4">FSL F6-1037</strain>
    </source>
</reference>
<dbReference type="GO" id="GO:0005829">
    <property type="term" value="C:cytosol"/>
    <property type="evidence" value="ECO:0007669"/>
    <property type="project" value="TreeGrafter"/>
</dbReference>
<dbReference type="Gene3D" id="2.70.98.10">
    <property type="match status" value="1"/>
</dbReference>
<dbReference type="InterPro" id="IPR041371">
    <property type="entry name" value="GH92_N"/>
</dbReference>
<dbReference type="PANTHER" id="PTHR12143">
    <property type="entry name" value="PEPTIDE N-GLYCANASE PNGASE -RELATED"/>
    <property type="match status" value="1"/>
</dbReference>
<evidence type="ECO:0000259" key="2">
    <source>
        <dbReference type="Pfam" id="PF17678"/>
    </source>
</evidence>
<protein>
    <submittedName>
        <fullName evidence="3">Alpha-1,2-mannosidase family protein</fullName>
    </submittedName>
</protein>
<keyword evidence="4" id="KW-1185">Reference proteome</keyword>
<dbReference type="Pfam" id="PF17678">
    <property type="entry name" value="Glyco_hydro_92N"/>
    <property type="match status" value="1"/>
</dbReference>
<dbReference type="InterPro" id="IPR050883">
    <property type="entry name" value="PNGase"/>
</dbReference>
<dbReference type="STRING" id="1265861.BCAMP_00645"/>
<dbReference type="AlphaFoldDB" id="W7CZ97"/>
<name>W7CZ97_9LIST</name>
<dbReference type="InterPro" id="IPR012939">
    <property type="entry name" value="Glyco_hydro_92"/>
</dbReference>
<dbReference type="PANTHER" id="PTHR12143:SF43">
    <property type="entry name" value="PUTATIVE-RELATED"/>
    <property type="match status" value="1"/>
</dbReference>
<dbReference type="Gene3D" id="1.20.1610.10">
    <property type="entry name" value="alpha-1,2-mannosidases domains"/>
    <property type="match status" value="1"/>
</dbReference>
<proteinExistence type="predicted"/>
<dbReference type="GO" id="GO:0000224">
    <property type="term" value="F:peptide-N4-(N-acetyl-beta-glucosaminyl)asparagine amidase activity"/>
    <property type="evidence" value="ECO:0007669"/>
    <property type="project" value="TreeGrafter"/>
</dbReference>